<proteinExistence type="predicted"/>
<dbReference type="EMBL" id="GG662740">
    <property type="protein sequence ID" value="EAR92843.4"/>
    <property type="molecule type" value="Genomic_DNA"/>
</dbReference>
<name>I7M7E3_TETTS</name>
<evidence type="ECO:0000313" key="1">
    <source>
        <dbReference type="EMBL" id="EAR92843.4"/>
    </source>
</evidence>
<dbReference type="Proteomes" id="UP000009168">
    <property type="component" value="Unassembled WGS sequence"/>
</dbReference>
<dbReference type="KEGG" id="tet:TTHERM_00294560"/>
<dbReference type="RefSeq" id="XP_001013088.4">
    <property type="nucleotide sequence ID" value="XM_001013088.4"/>
</dbReference>
<sequence length="159" mass="19236">MSIQPVESQINFQKEIDDQLHDDFRKNKIKLDVWVSLKVIKIRDLNKYETIEVQPTQTIQEIRGIIQRMILKALKNPTEDQKQIIQDSYILLRDRFIPSPFEKIGDLYCVINQFTEKYFFNSIIFKIFRFLETKRKNLFYYLQTPLTLKDDQQKDKLID</sequence>
<dbReference type="AlphaFoldDB" id="I7M7E3"/>
<protein>
    <recommendedName>
        <fullName evidence="3">Ubiquitin-like domain-containing protein</fullName>
    </recommendedName>
</protein>
<gene>
    <name evidence="1" type="ORF">TTHERM_00294560</name>
</gene>
<keyword evidence="2" id="KW-1185">Reference proteome</keyword>
<accession>I7M7E3</accession>
<evidence type="ECO:0008006" key="3">
    <source>
        <dbReference type="Google" id="ProtNLM"/>
    </source>
</evidence>
<reference evidence="2" key="1">
    <citation type="journal article" date="2006" name="PLoS Biol.">
        <title>Macronuclear genome sequence of the ciliate Tetrahymena thermophila, a model eukaryote.</title>
        <authorList>
            <person name="Eisen J.A."/>
            <person name="Coyne R.S."/>
            <person name="Wu M."/>
            <person name="Wu D."/>
            <person name="Thiagarajan M."/>
            <person name="Wortman J.R."/>
            <person name="Badger J.H."/>
            <person name="Ren Q."/>
            <person name="Amedeo P."/>
            <person name="Jones K.M."/>
            <person name="Tallon L.J."/>
            <person name="Delcher A.L."/>
            <person name="Salzberg S.L."/>
            <person name="Silva J.C."/>
            <person name="Haas B.J."/>
            <person name="Majoros W.H."/>
            <person name="Farzad M."/>
            <person name="Carlton J.M."/>
            <person name="Smith R.K. Jr."/>
            <person name="Garg J."/>
            <person name="Pearlman R.E."/>
            <person name="Karrer K.M."/>
            <person name="Sun L."/>
            <person name="Manning G."/>
            <person name="Elde N.C."/>
            <person name="Turkewitz A.P."/>
            <person name="Asai D.J."/>
            <person name="Wilkes D.E."/>
            <person name="Wang Y."/>
            <person name="Cai H."/>
            <person name="Collins K."/>
            <person name="Stewart B.A."/>
            <person name="Lee S.R."/>
            <person name="Wilamowska K."/>
            <person name="Weinberg Z."/>
            <person name="Ruzzo W.L."/>
            <person name="Wloga D."/>
            <person name="Gaertig J."/>
            <person name="Frankel J."/>
            <person name="Tsao C.-C."/>
            <person name="Gorovsky M.A."/>
            <person name="Keeling P.J."/>
            <person name="Waller R.F."/>
            <person name="Patron N.J."/>
            <person name="Cherry J.M."/>
            <person name="Stover N.A."/>
            <person name="Krieger C.J."/>
            <person name="del Toro C."/>
            <person name="Ryder H.F."/>
            <person name="Williamson S.C."/>
            <person name="Barbeau R.A."/>
            <person name="Hamilton E.P."/>
            <person name="Orias E."/>
        </authorList>
    </citation>
    <scope>NUCLEOTIDE SEQUENCE [LARGE SCALE GENOMIC DNA]</scope>
    <source>
        <strain evidence="2">SB210</strain>
    </source>
</reference>
<dbReference type="GeneID" id="7833317"/>
<dbReference type="InParanoid" id="I7M7E3"/>
<organism evidence="1 2">
    <name type="scientific">Tetrahymena thermophila (strain SB210)</name>
    <dbReference type="NCBI Taxonomy" id="312017"/>
    <lineage>
        <taxon>Eukaryota</taxon>
        <taxon>Sar</taxon>
        <taxon>Alveolata</taxon>
        <taxon>Ciliophora</taxon>
        <taxon>Intramacronucleata</taxon>
        <taxon>Oligohymenophorea</taxon>
        <taxon>Hymenostomatida</taxon>
        <taxon>Tetrahymenina</taxon>
        <taxon>Tetrahymenidae</taxon>
        <taxon>Tetrahymena</taxon>
    </lineage>
</organism>
<evidence type="ECO:0000313" key="2">
    <source>
        <dbReference type="Proteomes" id="UP000009168"/>
    </source>
</evidence>